<dbReference type="PANTHER" id="PTHR46236">
    <property type="entry name" value="TRAF-LIKE SUPERFAMILY PROTEIN"/>
    <property type="match status" value="1"/>
</dbReference>
<keyword evidence="1" id="KW-0175">Coiled coil</keyword>
<dbReference type="AlphaFoldDB" id="A0AAD3RQR2"/>
<dbReference type="SUPFAM" id="SSF49599">
    <property type="entry name" value="TRAF domain-like"/>
    <property type="match status" value="1"/>
</dbReference>
<dbReference type="Proteomes" id="UP001234787">
    <property type="component" value="Unassembled WGS sequence"/>
</dbReference>
<protein>
    <recommendedName>
        <fullName evidence="2">MATH domain-containing protein</fullName>
    </recommendedName>
</protein>
<gene>
    <name evidence="3" type="ORF">SUGI_1397320</name>
</gene>
<evidence type="ECO:0000313" key="4">
    <source>
        <dbReference type="Proteomes" id="UP001234787"/>
    </source>
</evidence>
<dbReference type="Pfam" id="PF22486">
    <property type="entry name" value="MATH_2"/>
    <property type="match status" value="1"/>
</dbReference>
<name>A0AAD3RQR2_CRYJA</name>
<dbReference type="InterPro" id="IPR002083">
    <property type="entry name" value="MATH/TRAF_dom"/>
</dbReference>
<sequence length="201" mass="22654">MCAELILGSPEHFIGLSQLDSASIKAASAIGNQTYEYAPAFRYTWMIDNFSSLNVKRHYSDVFTIEGLKWRLRIFPKGNRFLDQLALFLDAADAATLSNGWSRRVKFSLTVINQMNSTLSKRRGTCYEFNSRVTVWGCLSVMPLKELYDPSNGYLVNDTLIVEANVVVQKNRLDHVVGNMEVLEDVIACEHTVHLDLSVAI</sequence>
<dbReference type="InterPro" id="IPR050804">
    <property type="entry name" value="MCC"/>
</dbReference>
<evidence type="ECO:0000313" key="3">
    <source>
        <dbReference type="EMBL" id="GLJ58000.1"/>
    </source>
</evidence>
<reference evidence="3" key="1">
    <citation type="submission" date="2022-12" db="EMBL/GenBank/DDBJ databases">
        <title>Chromosome-Level Genome Assembly of Japanese Cedar (Cryptomeriajaponica D. Don).</title>
        <authorList>
            <person name="Fujino T."/>
            <person name="Yamaguchi K."/>
            <person name="Yokoyama T."/>
            <person name="Hamanaka T."/>
            <person name="Harazono Y."/>
            <person name="Kamada H."/>
            <person name="Kobayashi W."/>
            <person name="Ujino-Ihara T."/>
            <person name="Uchiyama K."/>
            <person name="Matsumoto A."/>
            <person name="Izuno A."/>
            <person name="Tsumura Y."/>
            <person name="Toyoda A."/>
            <person name="Shigenobu S."/>
            <person name="Moriguchi Y."/>
            <person name="Ueno S."/>
            <person name="Kasahara M."/>
        </authorList>
    </citation>
    <scope>NUCLEOTIDE SEQUENCE</scope>
</reference>
<evidence type="ECO:0000259" key="2">
    <source>
        <dbReference type="PROSITE" id="PS50144"/>
    </source>
</evidence>
<accession>A0AAD3RQR2</accession>
<dbReference type="PROSITE" id="PS50144">
    <property type="entry name" value="MATH"/>
    <property type="match status" value="1"/>
</dbReference>
<dbReference type="EMBL" id="BSEH01000232">
    <property type="protein sequence ID" value="GLJ58000.1"/>
    <property type="molecule type" value="Genomic_DNA"/>
</dbReference>
<dbReference type="Gene3D" id="2.60.210.10">
    <property type="entry name" value="Apoptosis, Tumor Necrosis Factor Receptor Associated Protein 2, Chain A"/>
    <property type="match status" value="1"/>
</dbReference>
<dbReference type="SMART" id="SM00061">
    <property type="entry name" value="MATH"/>
    <property type="match status" value="1"/>
</dbReference>
<organism evidence="3 4">
    <name type="scientific">Cryptomeria japonica</name>
    <name type="common">Japanese cedar</name>
    <name type="synonym">Cupressus japonica</name>
    <dbReference type="NCBI Taxonomy" id="3369"/>
    <lineage>
        <taxon>Eukaryota</taxon>
        <taxon>Viridiplantae</taxon>
        <taxon>Streptophyta</taxon>
        <taxon>Embryophyta</taxon>
        <taxon>Tracheophyta</taxon>
        <taxon>Spermatophyta</taxon>
        <taxon>Pinopsida</taxon>
        <taxon>Pinidae</taxon>
        <taxon>Conifers II</taxon>
        <taxon>Cupressales</taxon>
        <taxon>Cupressaceae</taxon>
        <taxon>Cryptomeria</taxon>
    </lineage>
</organism>
<keyword evidence="4" id="KW-1185">Reference proteome</keyword>
<feature type="domain" description="MATH" evidence="2">
    <location>
        <begin position="40"/>
        <end position="166"/>
    </location>
</feature>
<dbReference type="InterPro" id="IPR008974">
    <property type="entry name" value="TRAF-like"/>
</dbReference>
<evidence type="ECO:0000256" key="1">
    <source>
        <dbReference type="ARBA" id="ARBA00023054"/>
    </source>
</evidence>
<dbReference type="CDD" id="cd00121">
    <property type="entry name" value="MATH"/>
    <property type="match status" value="1"/>
</dbReference>
<proteinExistence type="predicted"/>
<comment type="caution">
    <text evidence="3">The sequence shown here is derived from an EMBL/GenBank/DDBJ whole genome shotgun (WGS) entry which is preliminary data.</text>
</comment>
<dbReference type="PANTHER" id="PTHR46236:SF35">
    <property type="entry name" value="MATH DOMAIN-CONTAINING PROTEIN"/>
    <property type="match status" value="1"/>
</dbReference>